<sequence length="270" mass="29854">MTELHYAVREAVIAENAGAFEDALAACAQANQLDGLCDVLTEALSGDWHFRHEDLARAIQQLRCPSAVAALEARALSCPDYLEWDDNFALARKCTWALADIGTPEARGALERLSRCDIPKVRGFAAKRLAPKKQQVWPEYAENKRPKRNKRFDNLLVVGFAAIAWVCAVFFLQAKQWSGWKNSCPPDGRAFSDVELVASAKSYMAYVLSEDGDDWGDAELTRTPINLLNGDEDGIQVANFSVHPIQKVESVSVTLKDNCIVHFGWSAPGQ</sequence>
<keyword evidence="3" id="KW-1185">Reference proteome</keyword>
<dbReference type="OrthoDB" id="4555029at2"/>
<comment type="caution">
    <text evidence="2">The sequence shown here is derived from an EMBL/GenBank/DDBJ whole genome shotgun (WGS) entry which is preliminary data.</text>
</comment>
<dbReference type="EMBL" id="SMGR01000006">
    <property type="protein sequence ID" value="TCK98930.1"/>
    <property type="molecule type" value="Genomic_DNA"/>
</dbReference>
<evidence type="ECO:0000313" key="2">
    <source>
        <dbReference type="EMBL" id="TCK98930.1"/>
    </source>
</evidence>
<evidence type="ECO:0008006" key="4">
    <source>
        <dbReference type="Google" id="ProtNLM"/>
    </source>
</evidence>
<proteinExistence type="predicted"/>
<name>A0A4R1N1T5_9RHOB</name>
<evidence type="ECO:0000256" key="1">
    <source>
        <dbReference type="SAM" id="Phobius"/>
    </source>
</evidence>
<dbReference type="Gene3D" id="1.25.10.10">
    <property type="entry name" value="Leucine-rich Repeat Variant"/>
    <property type="match status" value="1"/>
</dbReference>
<dbReference type="InterPro" id="IPR011989">
    <property type="entry name" value="ARM-like"/>
</dbReference>
<accession>A0A4R1N1T5</accession>
<keyword evidence="1" id="KW-1133">Transmembrane helix</keyword>
<protein>
    <recommendedName>
        <fullName evidence="4">HEAT repeat protein</fullName>
    </recommendedName>
</protein>
<organism evidence="2 3">
    <name type="scientific">Shimia isoporae</name>
    <dbReference type="NCBI Taxonomy" id="647720"/>
    <lineage>
        <taxon>Bacteria</taxon>
        <taxon>Pseudomonadati</taxon>
        <taxon>Pseudomonadota</taxon>
        <taxon>Alphaproteobacteria</taxon>
        <taxon>Rhodobacterales</taxon>
        <taxon>Roseobacteraceae</taxon>
    </lineage>
</organism>
<evidence type="ECO:0000313" key="3">
    <source>
        <dbReference type="Proteomes" id="UP000295673"/>
    </source>
</evidence>
<dbReference type="AlphaFoldDB" id="A0A4R1N1T5"/>
<keyword evidence="1" id="KW-0812">Transmembrane</keyword>
<feature type="transmembrane region" description="Helical" evidence="1">
    <location>
        <begin position="154"/>
        <end position="174"/>
    </location>
</feature>
<keyword evidence="1" id="KW-0472">Membrane</keyword>
<dbReference type="RefSeq" id="WP_132862101.1">
    <property type="nucleotide sequence ID" value="NZ_SMGR01000006.1"/>
</dbReference>
<reference evidence="2 3" key="1">
    <citation type="submission" date="2019-03" db="EMBL/GenBank/DDBJ databases">
        <title>Genomic Encyclopedia of Archaeal and Bacterial Type Strains, Phase II (KMG-II): from individual species to whole genera.</title>
        <authorList>
            <person name="Goeker M."/>
        </authorList>
    </citation>
    <scope>NUCLEOTIDE SEQUENCE [LARGE SCALE GENOMIC DNA]</scope>
    <source>
        <strain evidence="2 3">DSM 26433</strain>
    </source>
</reference>
<gene>
    <name evidence="2" type="ORF">BXY66_3993</name>
</gene>
<dbReference type="Proteomes" id="UP000295673">
    <property type="component" value="Unassembled WGS sequence"/>
</dbReference>